<evidence type="ECO:0000313" key="1">
    <source>
        <dbReference type="EMBL" id="CCA77483.1"/>
    </source>
</evidence>
<comment type="caution">
    <text evidence="1">The sequence shown here is derived from an EMBL/GenBank/DDBJ whole genome shotgun (WGS) entry which is preliminary data.</text>
</comment>
<dbReference type="EMBL" id="CAFZ01001646">
    <property type="protein sequence ID" value="CCA77483.1"/>
    <property type="molecule type" value="Genomic_DNA"/>
</dbReference>
<name>G4U1P0_SERID</name>
<protein>
    <submittedName>
        <fullName evidence="1">Uncharacterized protein</fullName>
    </submittedName>
</protein>
<dbReference type="InParanoid" id="G4U1P0"/>
<dbReference type="HOGENOM" id="CLU_3425131_0_0_1"/>
<accession>G4U1P0</accession>
<dbReference type="Proteomes" id="UP000007148">
    <property type="component" value="Unassembled WGS sequence"/>
</dbReference>
<gene>
    <name evidence="1" type="ORF">PIIN_11460</name>
</gene>
<dbReference type="AlphaFoldDB" id="G4U1P0"/>
<organism evidence="1 2">
    <name type="scientific">Serendipita indica (strain DSM 11827)</name>
    <name type="common">Root endophyte fungus</name>
    <name type="synonym">Piriformospora indica</name>
    <dbReference type="NCBI Taxonomy" id="1109443"/>
    <lineage>
        <taxon>Eukaryota</taxon>
        <taxon>Fungi</taxon>
        <taxon>Dikarya</taxon>
        <taxon>Basidiomycota</taxon>
        <taxon>Agaricomycotina</taxon>
        <taxon>Agaricomycetes</taxon>
        <taxon>Sebacinales</taxon>
        <taxon>Serendipitaceae</taxon>
        <taxon>Serendipita</taxon>
    </lineage>
</organism>
<evidence type="ECO:0000313" key="2">
    <source>
        <dbReference type="Proteomes" id="UP000007148"/>
    </source>
</evidence>
<keyword evidence="2" id="KW-1185">Reference proteome</keyword>
<proteinExistence type="predicted"/>
<sequence>MSYTRDGRMLIVGTQFACFPYY</sequence>
<reference evidence="1 2" key="1">
    <citation type="journal article" date="2011" name="PLoS Pathog.">
        <title>Endophytic Life Strategies Decoded by Genome and Transcriptome Analyses of the Mutualistic Root Symbiont Piriformospora indica.</title>
        <authorList>
            <person name="Zuccaro A."/>
            <person name="Lahrmann U."/>
            <person name="Guldener U."/>
            <person name="Langen G."/>
            <person name="Pfiffi S."/>
            <person name="Biedenkopf D."/>
            <person name="Wong P."/>
            <person name="Samans B."/>
            <person name="Grimm C."/>
            <person name="Basiewicz M."/>
            <person name="Murat C."/>
            <person name="Martin F."/>
            <person name="Kogel K.H."/>
        </authorList>
    </citation>
    <scope>NUCLEOTIDE SEQUENCE [LARGE SCALE GENOMIC DNA]</scope>
    <source>
        <strain evidence="1 2">DSM 11827</strain>
    </source>
</reference>